<dbReference type="SUPFAM" id="SSF141371">
    <property type="entry name" value="PilZ domain-like"/>
    <property type="match status" value="1"/>
</dbReference>
<sequence length="94" mass="10210">MRTKVWLAIDGRAPFTGKSVDVSTNGISVNIPDPVPVGLAGQLRFDLMIDGRFTTIDTHAKALHCIFSGGEYKVGFKFQSLDLAAVTALARFLR</sequence>
<proteinExistence type="predicted"/>
<protein>
    <submittedName>
        <fullName evidence="2">C-di-GMP-binding flagellar brake protein YcgR</fullName>
    </submittedName>
</protein>
<dbReference type="Proteomes" id="UP000540787">
    <property type="component" value="Unassembled WGS sequence"/>
</dbReference>
<gene>
    <name evidence="2" type="ORF">HD842_000724</name>
</gene>
<evidence type="ECO:0000313" key="3">
    <source>
        <dbReference type="Proteomes" id="UP000540787"/>
    </source>
</evidence>
<keyword evidence="2" id="KW-0969">Cilium</keyword>
<dbReference type="AlphaFoldDB" id="A0A7W9U6V1"/>
<dbReference type="GO" id="GO:0035438">
    <property type="term" value="F:cyclic-di-GMP binding"/>
    <property type="evidence" value="ECO:0007669"/>
    <property type="project" value="InterPro"/>
</dbReference>
<evidence type="ECO:0000313" key="2">
    <source>
        <dbReference type="EMBL" id="MBB6132613.1"/>
    </source>
</evidence>
<comment type="caution">
    <text evidence="2">The sequence shown here is derived from an EMBL/GenBank/DDBJ whole genome shotgun (WGS) entry which is preliminary data.</text>
</comment>
<reference evidence="2 3" key="1">
    <citation type="submission" date="2020-08" db="EMBL/GenBank/DDBJ databases">
        <title>The Agave Microbiome: Exploring the role of microbial communities in plant adaptations to desert environments.</title>
        <authorList>
            <person name="Partida-Martinez L.P."/>
        </authorList>
    </citation>
    <scope>NUCLEOTIDE SEQUENCE [LARGE SCALE GENOMIC DNA]</scope>
    <source>
        <strain evidence="2 3">AT3.2</strain>
    </source>
</reference>
<accession>A0A7W9U6V1</accession>
<evidence type="ECO:0000259" key="1">
    <source>
        <dbReference type="Pfam" id="PF07238"/>
    </source>
</evidence>
<dbReference type="Gene3D" id="2.40.10.220">
    <property type="entry name" value="predicted glycosyltransferase like domains"/>
    <property type="match status" value="1"/>
</dbReference>
<name>A0A7W9U6V1_9BURK</name>
<keyword evidence="2" id="KW-0966">Cell projection</keyword>
<dbReference type="Pfam" id="PF07238">
    <property type="entry name" value="PilZ"/>
    <property type="match status" value="1"/>
</dbReference>
<organism evidence="2 3">
    <name type="scientific">Massilia aurea</name>
    <dbReference type="NCBI Taxonomy" id="373040"/>
    <lineage>
        <taxon>Bacteria</taxon>
        <taxon>Pseudomonadati</taxon>
        <taxon>Pseudomonadota</taxon>
        <taxon>Betaproteobacteria</taxon>
        <taxon>Burkholderiales</taxon>
        <taxon>Oxalobacteraceae</taxon>
        <taxon>Telluria group</taxon>
        <taxon>Massilia</taxon>
    </lineage>
</organism>
<feature type="domain" description="PilZ" evidence="1">
    <location>
        <begin position="11"/>
        <end position="93"/>
    </location>
</feature>
<dbReference type="EMBL" id="JACHBX010000001">
    <property type="protein sequence ID" value="MBB6132613.1"/>
    <property type="molecule type" value="Genomic_DNA"/>
</dbReference>
<keyword evidence="3" id="KW-1185">Reference proteome</keyword>
<dbReference type="InterPro" id="IPR009875">
    <property type="entry name" value="PilZ_domain"/>
</dbReference>
<keyword evidence="2" id="KW-0282">Flagellum</keyword>